<sequence length="254" mass="29987">MCETIFLPNVKVNKEYYKKYYRLDYYDQSGVNKNSVLEKILAYISKLSNLKKESLIYNTFNSNKKMSILDVGCGRGNFLSALNPLRFKKYGVEINREAYEVSRKKGLNVFYGDITKVNFGSKKFDAVSLWHVLEHLDKPNTLFMIINKILIRKGVLIFQVPNPKSLGFKFGREYWFHLDSPRHLTLCGVRAIKQLCKQNNFKLVSIVNEFYDYPLDLFWSIRKSPIRFLFYPLYPVVKFLDRETLTFVCIKKEM</sequence>
<dbReference type="Gene3D" id="3.40.50.150">
    <property type="entry name" value="Vaccinia Virus protein VP39"/>
    <property type="match status" value="1"/>
</dbReference>
<protein>
    <recommendedName>
        <fullName evidence="3">Methyltransferase domain-containing protein</fullName>
    </recommendedName>
</protein>
<accession>A0A1F7J5E4</accession>
<evidence type="ECO:0000313" key="1">
    <source>
        <dbReference type="EMBL" id="OGK50817.1"/>
    </source>
</evidence>
<dbReference type="SUPFAM" id="SSF53335">
    <property type="entry name" value="S-adenosyl-L-methionine-dependent methyltransferases"/>
    <property type="match status" value="1"/>
</dbReference>
<dbReference type="CDD" id="cd02440">
    <property type="entry name" value="AdoMet_MTases"/>
    <property type="match status" value="1"/>
</dbReference>
<organism evidence="1 2">
    <name type="scientific">Candidatus Roizmanbacteria bacterium RIFCSPLOWO2_01_FULL_40_42</name>
    <dbReference type="NCBI Taxonomy" id="1802066"/>
    <lineage>
        <taxon>Bacteria</taxon>
        <taxon>Candidatus Roizmaniibacteriota</taxon>
    </lineage>
</organism>
<dbReference type="PANTHER" id="PTHR43861">
    <property type="entry name" value="TRANS-ACONITATE 2-METHYLTRANSFERASE-RELATED"/>
    <property type="match status" value="1"/>
</dbReference>
<dbReference type="AlphaFoldDB" id="A0A1F7J5E4"/>
<dbReference type="InterPro" id="IPR029063">
    <property type="entry name" value="SAM-dependent_MTases_sf"/>
</dbReference>
<comment type="caution">
    <text evidence="1">The sequence shown here is derived from an EMBL/GenBank/DDBJ whole genome shotgun (WGS) entry which is preliminary data.</text>
</comment>
<dbReference type="Proteomes" id="UP000178558">
    <property type="component" value="Unassembled WGS sequence"/>
</dbReference>
<dbReference type="Pfam" id="PF13489">
    <property type="entry name" value="Methyltransf_23"/>
    <property type="match status" value="1"/>
</dbReference>
<evidence type="ECO:0000313" key="2">
    <source>
        <dbReference type="Proteomes" id="UP000178558"/>
    </source>
</evidence>
<gene>
    <name evidence="1" type="ORF">A3B50_00880</name>
</gene>
<proteinExistence type="predicted"/>
<dbReference type="EMBL" id="MGAQ01000010">
    <property type="protein sequence ID" value="OGK50817.1"/>
    <property type="molecule type" value="Genomic_DNA"/>
</dbReference>
<reference evidence="1 2" key="1">
    <citation type="journal article" date="2016" name="Nat. Commun.">
        <title>Thousands of microbial genomes shed light on interconnected biogeochemical processes in an aquifer system.</title>
        <authorList>
            <person name="Anantharaman K."/>
            <person name="Brown C.T."/>
            <person name="Hug L.A."/>
            <person name="Sharon I."/>
            <person name="Castelle C.J."/>
            <person name="Probst A.J."/>
            <person name="Thomas B.C."/>
            <person name="Singh A."/>
            <person name="Wilkins M.J."/>
            <person name="Karaoz U."/>
            <person name="Brodie E.L."/>
            <person name="Williams K.H."/>
            <person name="Hubbard S.S."/>
            <person name="Banfield J.F."/>
        </authorList>
    </citation>
    <scope>NUCLEOTIDE SEQUENCE [LARGE SCALE GENOMIC DNA]</scope>
</reference>
<name>A0A1F7J5E4_9BACT</name>
<evidence type="ECO:0008006" key="3">
    <source>
        <dbReference type="Google" id="ProtNLM"/>
    </source>
</evidence>